<proteinExistence type="predicted"/>
<reference evidence="5 6" key="1">
    <citation type="submission" date="2020-08" db="EMBL/GenBank/DDBJ databases">
        <title>Bridging the membrane lipid divide: bacteria of the FCB group superphylum have the potential to synthesize archaeal ether lipids.</title>
        <authorList>
            <person name="Villanueva L."/>
            <person name="Von Meijenfeldt F.A.B."/>
            <person name="Westbye A.B."/>
            <person name="Yadav S."/>
            <person name="Hopmans E.C."/>
            <person name="Dutilh B.E."/>
            <person name="Sinninghe Damste J.S."/>
        </authorList>
    </citation>
    <scope>NUCLEOTIDE SEQUENCE [LARGE SCALE GENOMIC DNA]</scope>
    <source>
        <strain evidence="5">NIOZ-UU17</strain>
    </source>
</reference>
<organism evidence="5 6">
    <name type="scientific">Candidatus Desulfatibia vada</name>
    <dbReference type="NCBI Taxonomy" id="2841696"/>
    <lineage>
        <taxon>Bacteria</taxon>
        <taxon>Pseudomonadati</taxon>
        <taxon>Thermodesulfobacteriota</taxon>
        <taxon>Desulfobacteria</taxon>
        <taxon>Desulfobacterales</taxon>
        <taxon>Desulfobacterales incertae sedis</taxon>
        <taxon>Candidatus Desulfatibia</taxon>
    </lineage>
</organism>
<evidence type="ECO:0000313" key="6">
    <source>
        <dbReference type="Proteomes" id="UP000605201"/>
    </source>
</evidence>
<protein>
    <recommendedName>
        <fullName evidence="7">Pyridoxal-dependent decarboxylase</fullName>
    </recommendedName>
</protein>
<evidence type="ECO:0008006" key="7">
    <source>
        <dbReference type="Google" id="ProtNLM"/>
    </source>
</evidence>
<dbReference type="GO" id="GO:0030170">
    <property type="term" value="F:pyridoxal phosphate binding"/>
    <property type="evidence" value="ECO:0007669"/>
    <property type="project" value="InterPro"/>
</dbReference>
<dbReference type="InterPro" id="IPR002129">
    <property type="entry name" value="PyrdxlP-dep_de-COase"/>
</dbReference>
<comment type="cofactor">
    <cofactor evidence="1 4">
        <name>pyridoxal 5'-phosphate</name>
        <dbReference type="ChEBI" id="CHEBI:597326"/>
    </cofactor>
</comment>
<evidence type="ECO:0000256" key="2">
    <source>
        <dbReference type="ARBA" id="ARBA00022898"/>
    </source>
</evidence>
<dbReference type="EMBL" id="JACNIG010000220">
    <property type="protein sequence ID" value="MBC8432378.1"/>
    <property type="molecule type" value="Genomic_DNA"/>
</dbReference>
<dbReference type="SUPFAM" id="SSF53383">
    <property type="entry name" value="PLP-dependent transferases"/>
    <property type="match status" value="1"/>
</dbReference>
<evidence type="ECO:0000256" key="4">
    <source>
        <dbReference type="PIRSR" id="PIRSR602129-50"/>
    </source>
</evidence>
<dbReference type="PROSITE" id="PS00392">
    <property type="entry name" value="DDC_GAD_HDC_YDC"/>
    <property type="match status" value="1"/>
</dbReference>
<dbReference type="InterPro" id="IPR021115">
    <property type="entry name" value="Pyridoxal-P_BS"/>
</dbReference>
<dbReference type="Gene3D" id="3.40.640.10">
    <property type="entry name" value="Type I PLP-dependent aspartate aminotransferase-like (Major domain)"/>
    <property type="match status" value="2"/>
</dbReference>
<dbReference type="Pfam" id="PF00282">
    <property type="entry name" value="Pyridoxal_deC"/>
    <property type="match status" value="1"/>
</dbReference>
<keyword evidence="3" id="KW-0456">Lyase</keyword>
<keyword evidence="2 4" id="KW-0663">Pyridoxal phosphate</keyword>
<comment type="caution">
    <text evidence="5">The sequence shown here is derived from an EMBL/GenBank/DDBJ whole genome shotgun (WGS) entry which is preliminary data.</text>
</comment>
<dbReference type="PANTHER" id="PTHR42735:SF4">
    <property type="entry name" value="PYRIDOXAL PHOSPHATE-DEPENDENT DECARBOXYLASE FAMILY PROTEIN"/>
    <property type="match status" value="1"/>
</dbReference>
<gene>
    <name evidence="5" type="ORF">H8D96_10710</name>
</gene>
<dbReference type="GO" id="GO:0016831">
    <property type="term" value="F:carboxy-lyase activity"/>
    <property type="evidence" value="ECO:0007669"/>
    <property type="project" value="InterPro"/>
</dbReference>
<feature type="modified residue" description="N6-(pyridoxal phosphate)lysine" evidence="4">
    <location>
        <position position="501"/>
    </location>
</feature>
<accession>A0A8J6P150</accession>
<dbReference type="InterPro" id="IPR015424">
    <property type="entry name" value="PyrdxlP-dep_Trfase"/>
</dbReference>
<evidence type="ECO:0000256" key="3">
    <source>
        <dbReference type="ARBA" id="ARBA00023239"/>
    </source>
</evidence>
<dbReference type="Proteomes" id="UP000605201">
    <property type="component" value="Unassembled WGS sequence"/>
</dbReference>
<dbReference type="PANTHER" id="PTHR42735">
    <property type="match status" value="1"/>
</dbReference>
<sequence>MKDLFGYLIGPKAENMELFRQLVIEALDDHMYWRRNFHPEDYPVVTSATQSDADFKAFVDGLRDRLFQFLSHSKAGVPFFSARYVGHMNTDLLLPALVGYFGAMLYNSNNVADESSPVTARLEKEVIEMLLKMVGLPPEGWGYLTTGGTTANIYSLWVARNLRTLPFSIRIALECDTLPDDIIAENLKEHDIAIKGSLHLRLKKIQEELKKNLKSMTAIGEEKPISEMSAWELANLPVEELCQLRQTALVYIKETIDSQKPIDSPEIVKEAGFFFDELVRHFQLKTLGLQSFRKLANQHIRDAGSILDSVWKIYVSASSHYSWPKSADILGFGNKSISLIPLLSSFDMDVSAFRDIILKDLNDQTSEKVWPFFLSSIFGTTEEGALDNLPAIYELLEEFRLEHGLTIWNHVDACYGGYLASMIRPELGSSSVAKAGDSNTPGTLKNWLLECGTGVGLPQDECRELIDMSDQGTGTWLAWQEFIDRTAALNRSDSISIDPHKLGYIPYPAGAVLLKNGHAREVMSTDAPYLWADSETDIGFTGRYTLEGSRSGAAAAACWLAHKTVPLDQNGHGRLVGLSVLSARKLYQSLKDEFRGPNKDGQIALIHQPHSNIVCYVPYHKELSSIEETNRITTEIIKKLSPTREIRNFMAVGTEVMLSSKATIEEGLREHSPFKKMLGENEKIKVIRSVVMGPYSLIAQTRGGSFQKEKISTFEAYSQYLSQLVDETVKEYYEKTANDKAKTWQRHMVSLIMDDDASTPSQIRNCLPTLHNDKFWKHFQYKETEKAAMGMVKDYNVPLDIAFLDIDMRGSSSEPKGESDSGFKVYEAIHERNIIVNEEYRVKVVFFFTKGYRDYKKRIKDAKAKYPDVDIKTIKLNRNATSENATEEQRRLVADQILKELIGLKI</sequence>
<evidence type="ECO:0000256" key="1">
    <source>
        <dbReference type="ARBA" id="ARBA00001933"/>
    </source>
</evidence>
<dbReference type="InterPro" id="IPR015421">
    <property type="entry name" value="PyrdxlP-dep_Trfase_major"/>
</dbReference>
<dbReference type="InterPro" id="IPR050477">
    <property type="entry name" value="GrpII_AminoAcid_Decarb"/>
</dbReference>
<dbReference type="AlphaFoldDB" id="A0A8J6P150"/>
<dbReference type="GO" id="GO:0019752">
    <property type="term" value="P:carboxylic acid metabolic process"/>
    <property type="evidence" value="ECO:0007669"/>
    <property type="project" value="InterPro"/>
</dbReference>
<name>A0A8J6P150_9BACT</name>
<evidence type="ECO:0000313" key="5">
    <source>
        <dbReference type="EMBL" id="MBC8432378.1"/>
    </source>
</evidence>